<comment type="caution">
    <text evidence="2">The sequence shown here is derived from an EMBL/GenBank/DDBJ whole genome shotgun (WGS) entry which is preliminary data.</text>
</comment>
<reference evidence="2" key="1">
    <citation type="journal article" date="2021" name="PeerJ">
        <title>Extensive microbial diversity within the chicken gut microbiome revealed by metagenomics and culture.</title>
        <authorList>
            <person name="Gilroy R."/>
            <person name="Ravi A."/>
            <person name="Getino M."/>
            <person name="Pursley I."/>
            <person name="Horton D.L."/>
            <person name="Alikhan N.F."/>
            <person name="Baker D."/>
            <person name="Gharbi K."/>
            <person name="Hall N."/>
            <person name="Watson M."/>
            <person name="Adriaenssens E.M."/>
            <person name="Foster-Nyarko E."/>
            <person name="Jarju S."/>
            <person name="Secka A."/>
            <person name="Antonio M."/>
            <person name="Oren A."/>
            <person name="Chaudhuri R.R."/>
            <person name="La Ragione R."/>
            <person name="Hildebrand F."/>
            <person name="Pallen M.J."/>
        </authorList>
    </citation>
    <scope>NUCLEOTIDE SEQUENCE</scope>
    <source>
        <strain evidence="2">CHK169-2315</strain>
    </source>
</reference>
<dbReference type="EMBL" id="DXHX01000061">
    <property type="protein sequence ID" value="HIV74268.1"/>
    <property type="molecule type" value="Genomic_DNA"/>
</dbReference>
<dbReference type="Pfam" id="PF17118">
    <property type="entry name" value="DUF5105"/>
    <property type="match status" value="1"/>
</dbReference>
<sequence>MGRLVSILVIIVATILLIFNIYRQQAPEDVQKDSKTNGNLEVHIEDVQFVQVENGPSYNPENEEGTVKIELKIKNKTSNTLPVRPEFDIVLYDDDKQIDALQNVSDPLIRNQLYQSSSILAGKQKSFIAFFTVAFDTTYDMHISPKANYGNEEVDDVTIPLDVSEYEETYEQINEPVEVLQAYVDAVYFQEDVDVDLEGEMDVDMEALQAEAKSDLLQLITFRRSEKLPDKIADRFYQTYINMLKKEGEVNSSIISYNENNARMRLTYRLPDYSKILTDMSEVRLTLREEKQITELKNADEDTWKEIDELIEEVQMGSGQIEVDLIKKDDKWMFDSNYSDGEKRIKRIFGKGY</sequence>
<name>A0A9D1PKP1_9BACI</name>
<accession>A0A9D1PKP1</accession>
<evidence type="ECO:0000313" key="2">
    <source>
        <dbReference type="EMBL" id="HIV74268.1"/>
    </source>
</evidence>
<gene>
    <name evidence="2" type="ORF">H9895_04210</name>
</gene>
<dbReference type="AlphaFoldDB" id="A0A9D1PKP1"/>
<protein>
    <submittedName>
        <fullName evidence="2">DUF5105 domain-containing protein</fullName>
    </submittedName>
</protein>
<reference evidence="2" key="2">
    <citation type="submission" date="2021-04" db="EMBL/GenBank/DDBJ databases">
        <authorList>
            <person name="Gilroy R."/>
        </authorList>
    </citation>
    <scope>NUCLEOTIDE SEQUENCE</scope>
    <source>
        <strain evidence="2">CHK169-2315</strain>
    </source>
</reference>
<feature type="domain" description="DUF5105" evidence="1">
    <location>
        <begin position="166"/>
        <end position="338"/>
    </location>
</feature>
<proteinExistence type="predicted"/>
<evidence type="ECO:0000259" key="1">
    <source>
        <dbReference type="Pfam" id="PF17118"/>
    </source>
</evidence>
<evidence type="ECO:0000313" key="3">
    <source>
        <dbReference type="Proteomes" id="UP000823937"/>
    </source>
</evidence>
<dbReference type="InterPro" id="IPR031343">
    <property type="entry name" value="DUF5105"/>
</dbReference>
<dbReference type="Proteomes" id="UP000823937">
    <property type="component" value="Unassembled WGS sequence"/>
</dbReference>
<organism evidence="2 3">
    <name type="scientific">Candidatus Pseudogracilibacillus intestinigallinarum</name>
    <dbReference type="NCBI Taxonomy" id="2838742"/>
    <lineage>
        <taxon>Bacteria</taxon>
        <taxon>Bacillati</taxon>
        <taxon>Bacillota</taxon>
        <taxon>Bacilli</taxon>
        <taxon>Bacillales</taxon>
        <taxon>Bacillaceae</taxon>
        <taxon>Pseudogracilibacillus</taxon>
    </lineage>
</organism>